<reference evidence="2" key="1">
    <citation type="submission" date="2014-04" db="EMBL/GenBank/DDBJ databases">
        <title>Evolutionary Origins and Diversification of the Mycorrhizal Mutualists.</title>
        <authorList>
            <consortium name="DOE Joint Genome Institute"/>
            <consortium name="Mycorrhizal Genomics Consortium"/>
            <person name="Kohler A."/>
            <person name="Kuo A."/>
            <person name="Nagy L.G."/>
            <person name="Floudas D."/>
            <person name="Copeland A."/>
            <person name="Barry K.W."/>
            <person name="Cichocki N."/>
            <person name="Veneault-Fourrey C."/>
            <person name="LaButti K."/>
            <person name="Lindquist E.A."/>
            <person name="Lipzen A."/>
            <person name="Lundell T."/>
            <person name="Morin E."/>
            <person name="Murat C."/>
            <person name="Riley R."/>
            <person name="Ohm R."/>
            <person name="Sun H."/>
            <person name="Tunlid A."/>
            <person name="Henrissat B."/>
            <person name="Grigoriev I.V."/>
            <person name="Hibbett D.S."/>
            <person name="Martin F."/>
        </authorList>
    </citation>
    <scope>NUCLEOTIDE SEQUENCE [LARGE SCALE GENOMIC DNA]</scope>
    <source>
        <strain evidence="2">FD-334 SS-4</strain>
    </source>
</reference>
<evidence type="ECO:0000313" key="2">
    <source>
        <dbReference type="Proteomes" id="UP000054270"/>
    </source>
</evidence>
<accession>A0A0D2Q9E0</accession>
<sequence length="150" mass="17289">MDAREAMTLRRSIVLTEIGFHLEEIRTKLRIYDGDAETLAAISSKITETEALAQNQRSLLDFPALLRHQTSSRHGQPSFSQRNRPFLCQMQPILNETRYLRQEANVVFYPVFYVSVCRTFIVTAANDLKNPQVRGPRVKISWTYKSVSVK</sequence>
<keyword evidence="2" id="KW-1185">Reference proteome</keyword>
<name>A0A0D2Q9E0_HYPSF</name>
<dbReference type="Proteomes" id="UP000054270">
    <property type="component" value="Unassembled WGS sequence"/>
</dbReference>
<evidence type="ECO:0000313" key="1">
    <source>
        <dbReference type="EMBL" id="KJA28275.1"/>
    </source>
</evidence>
<proteinExistence type="predicted"/>
<organism evidence="1 2">
    <name type="scientific">Hypholoma sublateritium (strain FD-334 SS-4)</name>
    <dbReference type="NCBI Taxonomy" id="945553"/>
    <lineage>
        <taxon>Eukaryota</taxon>
        <taxon>Fungi</taxon>
        <taxon>Dikarya</taxon>
        <taxon>Basidiomycota</taxon>
        <taxon>Agaricomycotina</taxon>
        <taxon>Agaricomycetes</taxon>
        <taxon>Agaricomycetidae</taxon>
        <taxon>Agaricales</taxon>
        <taxon>Agaricineae</taxon>
        <taxon>Strophariaceae</taxon>
        <taxon>Hypholoma</taxon>
    </lineage>
</organism>
<gene>
    <name evidence="1" type="ORF">HYPSUDRAFT_51140</name>
</gene>
<dbReference type="EMBL" id="KN817521">
    <property type="protein sequence ID" value="KJA28275.1"/>
    <property type="molecule type" value="Genomic_DNA"/>
</dbReference>
<dbReference type="AlphaFoldDB" id="A0A0D2Q9E0"/>
<protein>
    <submittedName>
        <fullName evidence="1">Uncharacterized protein</fullName>
    </submittedName>
</protein>